<evidence type="ECO:0000313" key="4">
    <source>
        <dbReference type="EMBL" id="PAV22665.1"/>
    </source>
</evidence>
<dbReference type="OrthoDB" id="2552042at2759"/>
<dbReference type="AlphaFoldDB" id="A0A286UT78"/>
<accession>A0A286UT78</accession>
<dbReference type="EMBL" id="NBII01000002">
    <property type="protein sequence ID" value="PAV22665.1"/>
    <property type="molecule type" value="Genomic_DNA"/>
</dbReference>
<name>A0A286UT78_9AGAM</name>
<feature type="region of interest" description="Disordered" evidence="1">
    <location>
        <begin position="228"/>
        <end position="285"/>
    </location>
</feature>
<evidence type="ECO:0000256" key="1">
    <source>
        <dbReference type="SAM" id="MobiDB-lite"/>
    </source>
</evidence>
<dbReference type="Proteomes" id="UP000217199">
    <property type="component" value="Unassembled WGS sequence"/>
</dbReference>
<evidence type="ECO:0000256" key="3">
    <source>
        <dbReference type="SAM" id="SignalP"/>
    </source>
</evidence>
<keyword evidence="5" id="KW-1185">Reference proteome</keyword>
<evidence type="ECO:0000313" key="5">
    <source>
        <dbReference type="Proteomes" id="UP000217199"/>
    </source>
</evidence>
<feature type="compositionally biased region" description="Polar residues" evidence="1">
    <location>
        <begin position="245"/>
        <end position="258"/>
    </location>
</feature>
<dbReference type="InParanoid" id="A0A286UT78"/>
<comment type="caution">
    <text evidence="4">The sequence shown here is derived from an EMBL/GenBank/DDBJ whole genome shotgun (WGS) entry which is preliminary data.</text>
</comment>
<keyword evidence="2" id="KW-0812">Transmembrane</keyword>
<feature type="region of interest" description="Disordered" evidence="1">
    <location>
        <begin position="297"/>
        <end position="333"/>
    </location>
</feature>
<gene>
    <name evidence="4" type="ORF">PNOK_0262200</name>
</gene>
<feature type="signal peptide" evidence="3">
    <location>
        <begin position="1"/>
        <end position="25"/>
    </location>
</feature>
<reference evidence="4 5" key="1">
    <citation type="journal article" date="2017" name="Mol. Ecol.">
        <title>Comparative and population genomic landscape of Phellinus noxius: A hypervariable fungus causing root rot in trees.</title>
        <authorList>
            <person name="Chung C.L."/>
            <person name="Lee T.J."/>
            <person name="Akiba M."/>
            <person name="Lee H.H."/>
            <person name="Kuo T.H."/>
            <person name="Liu D."/>
            <person name="Ke H.M."/>
            <person name="Yokoi T."/>
            <person name="Roa M.B."/>
            <person name="Lu M.J."/>
            <person name="Chang Y.Y."/>
            <person name="Ann P.J."/>
            <person name="Tsai J.N."/>
            <person name="Chen C.Y."/>
            <person name="Tzean S.S."/>
            <person name="Ota Y."/>
            <person name="Hattori T."/>
            <person name="Sahashi N."/>
            <person name="Liou R.F."/>
            <person name="Kikuchi T."/>
            <person name="Tsai I.J."/>
        </authorList>
    </citation>
    <scope>NUCLEOTIDE SEQUENCE [LARGE SCALE GENOMIC DNA]</scope>
    <source>
        <strain evidence="4 5">FFPRI411160</strain>
    </source>
</reference>
<feature type="transmembrane region" description="Helical" evidence="2">
    <location>
        <begin position="73"/>
        <end position="92"/>
    </location>
</feature>
<keyword evidence="3" id="KW-0732">Signal</keyword>
<evidence type="ECO:0000256" key="2">
    <source>
        <dbReference type="SAM" id="Phobius"/>
    </source>
</evidence>
<feature type="transmembrane region" description="Helical" evidence="2">
    <location>
        <begin position="136"/>
        <end position="157"/>
    </location>
</feature>
<dbReference type="STRING" id="2282107.A0A286UT78"/>
<protein>
    <submittedName>
        <fullName evidence="4">Acyl-dehydrogenase</fullName>
    </submittedName>
</protein>
<keyword evidence="2" id="KW-1133">Transmembrane helix</keyword>
<organism evidence="4 5">
    <name type="scientific">Pyrrhoderma noxium</name>
    <dbReference type="NCBI Taxonomy" id="2282107"/>
    <lineage>
        <taxon>Eukaryota</taxon>
        <taxon>Fungi</taxon>
        <taxon>Dikarya</taxon>
        <taxon>Basidiomycota</taxon>
        <taxon>Agaricomycotina</taxon>
        <taxon>Agaricomycetes</taxon>
        <taxon>Hymenochaetales</taxon>
        <taxon>Hymenochaetaceae</taxon>
        <taxon>Pyrrhoderma</taxon>
    </lineage>
</organism>
<proteinExistence type="predicted"/>
<sequence length="333" mass="36496">MNAGIYATLAEQFVLALLVAVLALATPDIVGAAVPSFAKVILAIICFVGCGVQIFGFLGVFKEKPIMFRRYTTLHIMVTTAAFSVALAWIIVSATRHNTAASDCQDEFFSDSDSSSSTSTVDEGETLCNIFTWADIGLMGGLWVVLGIMQFYLYTVISSYGTGQRRDHENYKSIYSVTGFESGIPLANRADPWDARPSLDDEAARVPLNRGHARNESDTSVSTILAEKQQQEARSIHNEAPGASNYPQRQNTFASRQGSVDERGNAYPAAYTHDPQPTPHGYADSYYKQGCYGNDVDLPGRTQAHPVSVHNSEGMFGRKTSRLQRTRDIDGYY</sequence>
<feature type="transmembrane region" description="Helical" evidence="2">
    <location>
        <begin position="42"/>
        <end position="61"/>
    </location>
</feature>
<feature type="chain" id="PRO_5013635480" evidence="3">
    <location>
        <begin position="26"/>
        <end position="333"/>
    </location>
</feature>
<keyword evidence="2" id="KW-0472">Membrane</keyword>